<protein>
    <submittedName>
        <fullName evidence="2">YfiR family protein</fullName>
    </submittedName>
</protein>
<gene>
    <name evidence="2" type="ORF">AB7Z85_09370</name>
</gene>
<organism evidence="2 3">
    <name type="scientific">Pseudenterobacter timonensis</name>
    <dbReference type="NCBI Taxonomy" id="1755099"/>
    <lineage>
        <taxon>Bacteria</taxon>
        <taxon>Pseudomonadati</taxon>
        <taxon>Pseudomonadota</taxon>
        <taxon>Gammaproteobacteria</taxon>
        <taxon>Enterobacterales</taxon>
        <taxon>Enterobacteriaceae</taxon>
        <taxon>Pseudenterobacter</taxon>
    </lineage>
</organism>
<sequence>MRHIFHIALCPLLLALTLWCINASANTDMQAATAKSVRSIVTGIVSYTRWPSLDELPRLCIYRSARYYLTLSEAGATPLPYIPVVVHDAPDALAAGCNAIYFGAESPADQLELIKRYQGKPLLLIAEQNPECVIGSAFCLIIRDDIVRFSVNLDALSRSGVRVNPDVLILARNKKHE</sequence>
<name>A0ABV4A6F5_9ENTR</name>
<dbReference type="RefSeq" id="WP_369497580.1">
    <property type="nucleotide sequence ID" value="NZ_JBFZPZ010000005.1"/>
</dbReference>
<comment type="caution">
    <text evidence="2">The sequence shown here is derived from an EMBL/GenBank/DDBJ whole genome shotgun (WGS) entry which is preliminary data.</text>
</comment>
<dbReference type="Pfam" id="PF13689">
    <property type="entry name" value="DUF4154"/>
    <property type="match status" value="1"/>
</dbReference>
<keyword evidence="3" id="KW-1185">Reference proteome</keyword>
<feature type="signal peptide" evidence="1">
    <location>
        <begin position="1"/>
        <end position="25"/>
    </location>
</feature>
<evidence type="ECO:0000313" key="3">
    <source>
        <dbReference type="Proteomes" id="UP001561463"/>
    </source>
</evidence>
<dbReference type="EMBL" id="JBFZPZ010000005">
    <property type="protein sequence ID" value="MEX9252709.1"/>
    <property type="molecule type" value="Genomic_DNA"/>
</dbReference>
<keyword evidence="1" id="KW-0732">Signal</keyword>
<dbReference type="Proteomes" id="UP001561463">
    <property type="component" value="Unassembled WGS sequence"/>
</dbReference>
<reference evidence="2 3" key="1">
    <citation type="submission" date="2024-03" db="EMBL/GenBank/DDBJ databases">
        <title>Role of Flies in the Dissemination of Carbapenem-Resistant Enterobacteriaceae (CRE): An Epidemiological and Genomic Study in China.</title>
        <authorList>
            <person name="Chen K."/>
            <person name="Zhang R."/>
            <person name="Chen S."/>
        </authorList>
    </citation>
    <scope>NUCLEOTIDE SEQUENCE [LARGE SCALE GENOMIC DNA]</scope>
    <source>
        <strain evidence="3">fly-313</strain>
    </source>
</reference>
<accession>A0ABV4A6F5</accession>
<evidence type="ECO:0000256" key="1">
    <source>
        <dbReference type="SAM" id="SignalP"/>
    </source>
</evidence>
<feature type="chain" id="PRO_5046554609" evidence="1">
    <location>
        <begin position="26"/>
        <end position="177"/>
    </location>
</feature>
<proteinExistence type="predicted"/>
<dbReference type="InterPro" id="IPR025293">
    <property type="entry name" value="YfiR/HmsC-like"/>
</dbReference>
<evidence type="ECO:0000313" key="2">
    <source>
        <dbReference type="EMBL" id="MEX9252709.1"/>
    </source>
</evidence>